<dbReference type="InParanoid" id="A0A1Y2LJU5"/>
<sequence length="128" mass="14571">MRSRPPMAAEWNRKALLSWTNMAMHKLSRVSDCSPLQYLLSKKQIDMLQIRRLFAMMPPAPPTTDALLEWSSRAKLQTTLHTLCYMSNGHQGYEQPMDALRSSLRISSISLPCSPDAKRPRCGHRSVS</sequence>
<organism evidence="1 2">
    <name type="scientific">Epicoccum nigrum</name>
    <name type="common">Soil fungus</name>
    <name type="synonym">Epicoccum purpurascens</name>
    <dbReference type="NCBI Taxonomy" id="105696"/>
    <lineage>
        <taxon>Eukaryota</taxon>
        <taxon>Fungi</taxon>
        <taxon>Dikarya</taxon>
        <taxon>Ascomycota</taxon>
        <taxon>Pezizomycotina</taxon>
        <taxon>Dothideomycetes</taxon>
        <taxon>Pleosporomycetidae</taxon>
        <taxon>Pleosporales</taxon>
        <taxon>Pleosporineae</taxon>
        <taxon>Didymellaceae</taxon>
        <taxon>Epicoccum</taxon>
    </lineage>
</organism>
<reference evidence="1 2" key="1">
    <citation type="journal article" date="2017" name="Genome Announc.">
        <title>Genome sequence of the saprophytic ascomycete Epicoccum nigrum ICMP 19927 strain isolated from New Zealand.</title>
        <authorList>
            <person name="Fokin M."/>
            <person name="Fleetwood D."/>
            <person name="Weir B.S."/>
            <person name="Villas-Boas S.G."/>
        </authorList>
    </citation>
    <scope>NUCLEOTIDE SEQUENCE [LARGE SCALE GENOMIC DNA]</scope>
    <source>
        <strain evidence="1 2">ICMP 19927</strain>
    </source>
</reference>
<accession>A0A1Y2LJU5</accession>
<evidence type="ECO:0000313" key="1">
    <source>
        <dbReference type="EMBL" id="OSS43879.1"/>
    </source>
</evidence>
<dbReference type="Proteomes" id="UP000193240">
    <property type="component" value="Unassembled WGS sequence"/>
</dbReference>
<dbReference type="AlphaFoldDB" id="A0A1Y2LJU5"/>
<keyword evidence="2" id="KW-1185">Reference proteome</keyword>
<evidence type="ECO:0000313" key="2">
    <source>
        <dbReference type="Proteomes" id="UP000193240"/>
    </source>
</evidence>
<dbReference type="EMBL" id="KZ107860">
    <property type="protein sequence ID" value="OSS43879.1"/>
    <property type="molecule type" value="Genomic_DNA"/>
</dbReference>
<proteinExistence type="predicted"/>
<gene>
    <name evidence="1" type="ORF">B5807_11466</name>
</gene>
<name>A0A1Y2LJU5_EPING</name>
<protein>
    <submittedName>
        <fullName evidence="1">Uncharacterized protein</fullName>
    </submittedName>
</protein>